<evidence type="ECO:0000313" key="1">
    <source>
        <dbReference type="Proteomes" id="UP000887565"/>
    </source>
</evidence>
<dbReference type="AlphaFoldDB" id="A0A915LC08"/>
<dbReference type="WBParaSite" id="nRc.2.0.1.t47326-RA">
    <property type="protein sequence ID" value="nRc.2.0.1.t47326-RA"/>
    <property type="gene ID" value="nRc.2.0.1.g47326"/>
</dbReference>
<keyword evidence="1" id="KW-1185">Reference proteome</keyword>
<sequence>MKPAIVSTVYLKYKQNLLVFSGFSFRYYWRSDNDRELFLISLWDSIQMKCSTSPLMMQVG</sequence>
<proteinExistence type="predicted"/>
<evidence type="ECO:0000313" key="2">
    <source>
        <dbReference type="WBParaSite" id="nRc.2.0.1.t47326-RA"/>
    </source>
</evidence>
<organism evidence="1 2">
    <name type="scientific">Romanomermis culicivorax</name>
    <name type="common">Nematode worm</name>
    <dbReference type="NCBI Taxonomy" id="13658"/>
    <lineage>
        <taxon>Eukaryota</taxon>
        <taxon>Metazoa</taxon>
        <taxon>Ecdysozoa</taxon>
        <taxon>Nematoda</taxon>
        <taxon>Enoplea</taxon>
        <taxon>Dorylaimia</taxon>
        <taxon>Mermithida</taxon>
        <taxon>Mermithoidea</taxon>
        <taxon>Mermithidae</taxon>
        <taxon>Romanomermis</taxon>
    </lineage>
</organism>
<name>A0A915LC08_ROMCU</name>
<protein>
    <submittedName>
        <fullName evidence="2">Uncharacterized protein</fullName>
    </submittedName>
</protein>
<accession>A0A915LC08</accession>
<reference evidence="2" key="1">
    <citation type="submission" date="2022-11" db="UniProtKB">
        <authorList>
            <consortium name="WormBaseParasite"/>
        </authorList>
    </citation>
    <scope>IDENTIFICATION</scope>
</reference>
<dbReference type="Proteomes" id="UP000887565">
    <property type="component" value="Unplaced"/>
</dbReference>